<dbReference type="HOGENOM" id="CLU_040168_1_0_0"/>
<dbReference type="Proteomes" id="UP000001520">
    <property type="component" value="Chromosome"/>
</dbReference>
<evidence type="ECO:0000313" key="5">
    <source>
        <dbReference type="Proteomes" id="UP000001520"/>
    </source>
</evidence>
<name>D3P9D9_DEFDS</name>
<keyword evidence="3" id="KW-0520">NAD</keyword>
<evidence type="ECO:0000256" key="1">
    <source>
        <dbReference type="ARBA" id="ARBA00022723"/>
    </source>
</evidence>
<dbReference type="Gene3D" id="3.40.718.10">
    <property type="entry name" value="Isopropylmalate Dehydrogenase"/>
    <property type="match status" value="1"/>
</dbReference>
<evidence type="ECO:0000256" key="2">
    <source>
        <dbReference type="ARBA" id="ARBA00023002"/>
    </source>
</evidence>
<dbReference type="PANTHER" id="PTHR30004">
    <property type="entry name" value="4-HYDROXYTHREONINE-4-PHOSPHATE DEHYDROGENASE"/>
    <property type="match status" value="1"/>
</dbReference>
<dbReference type="GO" id="GO:0050570">
    <property type="term" value="F:4-hydroxythreonine-4-phosphate dehydrogenase activity"/>
    <property type="evidence" value="ECO:0007669"/>
    <property type="project" value="UniProtKB-EC"/>
</dbReference>
<gene>
    <name evidence="4" type="primary">pdxA</name>
    <name evidence="4" type="ordered locus">DEFDS_1875</name>
</gene>
<evidence type="ECO:0000313" key="4">
    <source>
        <dbReference type="EMBL" id="BAI81329.1"/>
    </source>
</evidence>
<dbReference type="Pfam" id="PF04166">
    <property type="entry name" value="PdxA"/>
    <property type="match status" value="1"/>
</dbReference>
<dbReference type="SUPFAM" id="SSF53659">
    <property type="entry name" value="Isocitrate/Isopropylmalate dehydrogenase-like"/>
    <property type="match status" value="1"/>
</dbReference>
<dbReference type="KEGG" id="ddf:DEFDS_1875"/>
<organism evidence="4 5">
    <name type="scientific">Deferribacter desulfuricans (strain DSM 14783 / JCM 11476 / NBRC 101012 / SSM1)</name>
    <dbReference type="NCBI Taxonomy" id="639282"/>
    <lineage>
        <taxon>Bacteria</taxon>
        <taxon>Pseudomonadati</taxon>
        <taxon>Deferribacterota</taxon>
        <taxon>Deferribacteres</taxon>
        <taxon>Deferribacterales</taxon>
        <taxon>Deferribacteraceae</taxon>
        <taxon>Deferribacter</taxon>
    </lineage>
</organism>
<keyword evidence="2 4" id="KW-0560">Oxidoreductase</keyword>
<proteinExistence type="predicted"/>
<evidence type="ECO:0000256" key="3">
    <source>
        <dbReference type="ARBA" id="ARBA00023027"/>
    </source>
</evidence>
<dbReference type="GO" id="GO:0051287">
    <property type="term" value="F:NAD binding"/>
    <property type="evidence" value="ECO:0007669"/>
    <property type="project" value="InterPro"/>
</dbReference>
<dbReference type="NCBIfam" id="TIGR00557">
    <property type="entry name" value="pdxA"/>
    <property type="match status" value="1"/>
</dbReference>
<dbReference type="AlphaFoldDB" id="D3P9D9"/>
<protein>
    <submittedName>
        <fullName evidence="4">4-hydroxythreonine-4-phosphate dehydrogenase</fullName>
        <ecNumber evidence="4">1.1.1.262</ecNumber>
    </submittedName>
</protein>
<keyword evidence="5" id="KW-1185">Reference proteome</keyword>
<dbReference type="GO" id="GO:0046872">
    <property type="term" value="F:metal ion binding"/>
    <property type="evidence" value="ECO:0007669"/>
    <property type="project" value="UniProtKB-KW"/>
</dbReference>
<dbReference type="InterPro" id="IPR005255">
    <property type="entry name" value="PdxA_fam"/>
</dbReference>
<dbReference type="EMBL" id="AP011529">
    <property type="protein sequence ID" value="BAI81329.1"/>
    <property type="molecule type" value="Genomic_DNA"/>
</dbReference>
<sequence length="330" mass="36283">MTSMEKIKIAVTIGDPAGVGPEICCKMIRDYCNKKPDDYELFVVGYKNIIKNTFQNVLKDDFDKYNCVIVEPDEKVNLESIRYGVVNKECGKASMLFVEKATKMVLNGQADALVTSPINKQAINLAGYDFPGHTEYLGYLTNTYDFSMMLVGDKIKVVLVTTHLAIKDIADRIDKKAVKKAILNANSAGRFFGIQKPRIAVCGLNPHAGDGGVLGDEELKIITPVINELKSENIDVHGPFPADSLFPKVLMGEFDFVVCIYHDQGLIPVKMESFGAAVNVTLNLPIIRTSVDHGTAYDIAGKNLANYGSLQRAIEVAKDMVKNVKLNQSL</sequence>
<keyword evidence="1" id="KW-0479">Metal-binding</keyword>
<dbReference type="EC" id="1.1.1.262" evidence="4"/>
<dbReference type="PANTHER" id="PTHR30004:SF6">
    <property type="entry name" value="D-THREONATE 4-PHOSPHATE DEHYDROGENASE"/>
    <property type="match status" value="1"/>
</dbReference>
<dbReference type="STRING" id="639282.DEFDS_1875"/>
<reference evidence="4 5" key="1">
    <citation type="journal article" date="2010" name="DNA Res.">
        <title>Bacterial lifestyle in a deep-sea hydrothermal vent chimney revealed by the genome sequence of the thermophilic bacterium Deferribacter desulfuricans SSM1.</title>
        <authorList>
            <person name="Takaki Y."/>
            <person name="Shimamura S."/>
            <person name="Nakagawa S."/>
            <person name="Fukuhara Y."/>
            <person name="Horikawa H."/>
            <person name="Ankai A."/>
            <person name="Harada T."/>
            <person name="Hosoyama A."/>
            <person name="Oguchi A."/>
            <person name="Fukui S."/>
            <person name="Fujita N."/>
            <person name="Takami H."/>
            <person name="Takai K."/>
        </authorList>
    </citation>
    <scope>NUCLEOTIDE SEQUENCE [LARGE SCALE GENOMIC DNA]</scope>
    <source>
        <strain evidence="5">DSM 14783 / JCM 11476 / NBRC 101012 / SSM1</strain>
    </source>
</reference>
<accession>D3P9D9</accession>
<dbReference type="eggNOG" id="COG1995">
    <property type="taxonomic scope" value="Bacteria"/>
</dbReference>